<dbReference type="OrthoDB" id="515401at2759"/>
<dbReference type="InterPro" id="IPR013088">
    <property type="entry name" value="Znf_NHR/GATA"/>
</dbReference>
<dbReference type="PANTHER" id="PTHR10071:SF281">
    <property type="entry name" value="BOX A-BINDING FACTOR-RELATED"/>
    <property type="match status" value="1"/>
</dbReference>
<feature type="region of interest" description="Disordered" evidence="7">
    <location>
        <begin position="1"/>
        <end position="22"/>
    </location>
</feature>
<dbReference type="Proteomes" id="UP000002866">
    <property type="component" value="Chromosome 8"/>
</dbReference>
<dbReference type="GO" id="GO:0045944">
    <property type="term" value="P:positive regulation of transcription by RNA polymerase II"/>
    <property type="evidence" value="ECO:0007669"/>
    <property type="project" value="TreeGrafter"/>
</dbReference>
<dbReference type="GO" id="GO:0005634">
    <property type="term" value="C:nucleus"/>
    <property type="evidence" value="ECO:0007669"/>
    <property type="project" value="UniProtKB-SubCell"/>
</dbReference>
<protein>
    <recommendedName>
        <fullName evidence="8">GATA-type domain-containing protein</fullName>
    </recommendedName>
</protein>
<dbReference type="InterPro" id="IPR000679">
    <property type="entry name" value="Znf_GATA"/>
</dbReference>
<feature type="compositionally biased region" description="Polar residues" evidence="7">
    <location>
        <begin position="1"/>
        <end position="17"/>
    </location>
</feature>
<dbReference type="CDD" id="cd00202">
    <property type="entry name" value="ZnF_GATA"/>
    <property type="match status" value="1"/>
</dbReference>
<keyword evidence="2" id="KW-0479">Metal-binding</keyword>
<dbReference type="GO" id="GO:0000978">
    <property type="term" value="F:RNA polymerase II cis-regulatory region sequence-specific DNA binding"/>
    <property type="evidence" value="ECO:0007669"/>
    <property type="project" value="TreeGrafter"/>
</dbReference>
<keyword evidence="4" id="KW-0862">Zinc</keyword>
<evidence type="ECO:0000313" key="9">
    <source>
        <dbReference type="EMBL" id="CCH62584.1"/>
    </source>
</evidence>
<dbReference type="InParanoid" id="I2H882"/>
<proteinExistence type="predicted"/>
<evidence type="ECO:0000259" key="8">
    <source>
        <dbReference type="PROSITE" id="PS50114"/>
    </source>
</evidence>
<dbReference type="Pfam" id="PF00320">
    <property type="entry name" value="GATA"/>
    <property type="match status" value="1"/>
</dbReference>
<feature type="region of interest" description="Disordered" evidence="7">
    <location>
        <begin position="151"/>
        <end position="186"/>
    </location>
</feature>
<dbReference type="SUPFAM" id="SSF57716">
    <property type="entry name" value="Glucocorticoid receptor-like (DNA-binding domain)"/>
    <property type="match status" value="1"/>
</dbReference>
<dbReference type="EMBL" id="HE806323">
    <property type="protein sequence ID" value="CCH62584.1"/>
    <property type="molecule type" value="Genomic_DNA"/>
</dbReference>
<evidence type="ECO:0000256" key="1">
    <source>
        <dbReference type="ARBA" id="ARBA00004123"/>
    </source>
</evidence>
<evidence type="ECO:0000256" key="6">
    <source>
        <dbReference type="PROSITE-ProRule" id="PRU00094"/>
    </source>
</evidence>
<evidence type="ECO:0000256" key="4">
    <source>
        <dbReference type="ARBA" id="ARBA00022833"/>
    </source>
</evidence>
<name>I2H882_HENB6</name>
<dbReference type="AlphaFoldDB" id="I2H882"/>
<evidence type="ECO:0000256" key="5">
    <source>
        <dbReference type="ARBA" id="ARBA00023242"/>
    </source>
</evidence>
<reference evidence="9 10" key="1">
    <citation type="journal article" date="2011" name="Proc. Natl. Acad. Sci. U.S.A.">
        <title>Evolutionary erosion of yeast sex chromosomes by mating-type switching accidents.</title>
        <authorList>
            <person name="Gordon J.L."/>
            <person name="Armisen D."/>
            <person name="Proux-Wera E."/>
            <person name="Oheigeartaigh S.S."/>
            <person name="Byrne K.P."/>
            <person name="Wolfe K.H."/>
        </authorList>
    </citation>
    <scope>NUCLEOTIDE SEQUENCE [LARGE SCALE GENOMIC DNA]</scope>
    <source>
        <strain evidence="10">ATCC 34711 / CBS 6284 / DSM 70876 / NBRC 10599 / NRRL Y-10934 / UCD 77-7</strain>
    </source>
</reference>
<comment type="subcellular location">
    <subcellularLocation>
        <location evidence="1">Nucleus</location>
    </subcellularLocation>
</comment>
<organism evidence="9 10">
    <name type="scientific">Henningerozyma blattae (strain ATCC 34711 / CBS 6284 / DSM 70876 / NBRC 10599 / NRRL Y-10934 / UCD 77-7)</name>
    <name type="common">Yeast</name>
    <name type="synonym">Tetrapisispora blattae</name>
    <dbReference type="NCBI Taxonomy" id="1071380"/>
    <lineage>
        <taxon>Eukaryota</taxon>
        <taxon>Fungi</taxon>
        <taxon>Dikarya</taxon>
        <taxon>Ascomycota</taxon>
        <taxon>Saccharomycotina</taxon>
        <taxon>Saccharomycetes</taxon>
        <taxon>Saccharomycetales</taxon>
        <taxon>Saccharomycetaceae</taxon>
        <taxon>Henningerozyma</taxon>
    </lineage>
</organism>
<sequence>MTPHVTVSSPPHANTSHTPPPRHVCANCKTTATPLWRRDEDLNVLCNACGLFKKLHHGRARPLALHRRTRHPAPGILGNTSLRKNRLCSPGGTHDIISMTVTPRRASANAIKGGATATATATANANANANANATATATANANANANANATATITSSNPSPSRLPHLSSLIHVSTPSPPADQPLASTSTSLKISLPLPLPLLSPP</sequence>
<dbReference type="SMART" id="SM00401">
    <property type="entry name" value="ZnF_GATA"/>
    <property type="match status" value="1"/>
</dbReference>
<dbReference type="GeneID" id="14497741"/>
<keyword evidence="3 6" id="KW-0863">Zinc-finger</keyword>
<dbReference type="PROSITE" id="PS50114">
    <property type="entry name" value="GATA_ZN_FINGER_2"/>
    <property type="match status" value="1"/>
</dbReference>
<dbReference type="HOGENOM" id="CLU_1344038_0_0_1"/>
<dbReference type="STRING" id="1071380.I2H882"/>
<evidence type="ECO:0000313" key="10">
    <source>
        <dbReference type="Proteomes" id="UP000002866"/>
    </source>
</evidence>
<dbReference type="PANTHER" id="PTHR10071">
    <property type="entry name" value="TRANSCRIPTION FACTOR GATA FAMILY MEMBER"/>
    <property type="match status" value="1"/>
</dbReference>
<dbReference type="PRINTS" id="PR00619">
    <property type="entry name" value="GATAZNFINGER"/>
</dbReference>
<feature type="compositionally biased region" description="Low complexity" evidence="7">
    <location>
        <begin position="151"/>
        <end position="169"/>
    </location>
</feature>
<evidence type="ECO:0000256" key="2">
    <source>
        <dbReference type="ARBA" id="ARBA00022723"/>
    </source>
</evidence>
<dbReference type="InterPro" id="IPR039355">
    <property type="entry name" value="Transcription_factor_GATA"/>
</dbReference>
<feature type="domain" description="GATA-type" evidence="8">
    <location>
        <begin position="25"/>
        <end position="68"/>
    </location>
</feature>
<dbReference type="Gene3D" id="3.30.50.10">
    <property type="entry name" value="Erythroid Transcription Factor GATA-1, subunit A"/>
    <property type="match status" value="1"/>
</dbReference>
<dbReference type="GO" id="GO:0000122">
    <property type="term" value="P:negative regulation of transcription by RNA polymerase II"/>
    <property type="evidence" value="ECO:0007669"/>
    <property type="project" value="TreeGrafter"/>
</dbReference>
<keyword evidence="5" id="KW-0539">Nucleus</keyword>
<dbReference type="KEGG" id="tbl:TBLA_0H03010"/>
<dbReference type="GO" id="GO:0000981">
    <property type="term" value="F:DNA-binding transcription factor activity, RNA polymerase II-specific"/>
    <property type="evidence" value="ECO:0007669"/>
    <property type="project" value="TreeGrafter"/>
</dbReference>
<keyword evidence="10" id="KW-1185">Reference proteome</keyword>
<gene>
    <name evidence="9" type="primary">TBLA0H03010</name>
    <name evidence="9" type="ORF">TBLA_0H03010</name>
</gene>
<dbReference type="eggNOG" id="KOG1601">
    <property type="taxonomic scope" value="Eukaryota"/>
</dbReference>
<evidence type="ECO:0000256" key="3">
    <source>
        <dbReference type="ARBA" id="ARBA00022771"/>
    </source>
</evidence>
<dbReference type="GO" id="GO:0008270">
    <property type="term" value="F:zinc ion binding"/>
    <property type="evidence" value="ECO:0007669"/>
    <property type="project" value="UniProtKB-KW"/>
</dbReference>
<evidence type="ECO:0000256" key="7">
    <source>
        <dbReference type="SAM" id="MobiDB-lite"/>
    </source>
</evidence>
<accession>I2H882</accession>
<dbReference type="RefSeq" id="XP_004182103.1">
    <property type="nucleotide sequence ID" value="XM_004182055.1"/>
</dbReference>